<dbReference type="Pfam" id="PF00534">
    <property type="entry name" value="Glycos_transf_1"/>
    <property type="match status" value="1"/>
</dbReference>
<dbReference type="InterPro" id="IPR001296">
    <property type="entry name" value="Glyco_trans_1"/>
</dbReference>
<gene>
    <name evidence="3" type="ORF">D4100_06565</name>
</gene>
<sequence>MINTIYSPFKIGGAEVSVQLLAEELEKKGNTVTVLTLHDEKARKVSTINNVTVVYLPLKNLYWPFDGKQQSKIKKLFWHIIDNYNPLMARSVANELDNFKPDLVHTNNIAGFSVAIWEVIKRKNIKLIHTSRDYYLFHPNSTMYEGNGDLSVNKPVVKFWSFLKKVKSKHVDVYVGISEFIKDFHVENGFFAKARKKYIYNSVDSIKFEKKESPSWRVGFIGRLTRDKGFDDFCHYVKKLKKNNSDIKAVAAGRFNSGGDSQELKVLAENCSVELLGFISLDTFFSSVDVVVLPVKWREPFGRVVVESVFAEKMVLTNAVGGIAELALLLPNIHVIDDNVLVELDKLEIKSVDSDTIGMFSPKKIAKEYFEVYNS</sequence>
<dbReference type="Pfam" id="PF13439">
    <property type="entry name" value="Glyco_transf_4"/>
    <property type="match status" value="1"/>
</dbReference>
<evidence type="ECO:0000313" key="4">
    <source>
        <dbReference type="Proteomes" id="UP000284338"/>
    </source>
</evidence>
<dbReference type="CDD" id="cd03823">
    <property type="entry name" value="GT4_ExpE7-like"/>
    <property type="match status" value="1"/>
</dbReference>
<dbReference type="AlphaFoldDB" id="A0AA92X814"/>
<dbReference type="GO" id="GO:0016757">
    <property type="term" value="F:glycosyltransferase activity"/>
    <property type="evidence" value="ECO:0007669"/>
    <property type="project" value="InterPro"/>
</dbReference>
<protein>
    <submittedName>
        <fullName evidence="3">Glycosyltransferase</fullName>
    </submittedName>
</protein>
<dbReference type="Gene3D" id="3.40.50.2000">
    <property type="entry name" value="Glycogen Phosphorylase B"/>
    <property type="match status" value="2"/>
</dbReference>
<dbReference type="InterPro" id="IPR050194">
    <property type="entry name" value="Glycosyltransferase_grp1"/>
</dbReference>
<dbReference type="PANTHER" id="PTHR45947:SF3">
    <property type="entry name" value="SULFOQUINOVOSYL TRANSFERASE SQD2"/>
    <property type="match status" value="1"/>
</dbReference>
<name>A0AA92X814_9GAMM</name>
<accession>A0AA92X814</accession>
<dbReference type="EMBL" id="QYYG01000001">
    <property type="protein sequence ID" value="RJF58911.1"/>
    <property type="molecule type" value="Genomic_DNA"/>
</dbReference>
<reference evidence="3 4" key="1">
    <citation type="submission" date="2018-09" db="EMBL/GenBank/DDBJ databases">
        <title>Draft genome of a novel serratia sp. strain with antifungal activity.</title>
        <authorList>
            <person name="Dichmann S.I."/>
            <person name="Park B.P."/>
            <person name="Pathiraja D."/>
            <person name="Choi I.-G."/>
            <person name="Stougaard P."/>
            <person name="Hennessy R.C."/>
        </authorList>
    </citation>
    <scope>NUCLEOTIDE SEQUENCE [LARGE SCALE GENOMIC DNA]</scope>
    <source>
        <strain evidence="3 4">S40</strain>
    </source>
</reference>
<evidence type="ECO:0000259" key="2">
    <source>
        <dbReference type="Pfam" id="PF13439"/>
    </source>
</evidence>
<feature type="domain" description="Glycosyltransferase subfamily 4-like N-terminal" evidence="2">
    <location>
        <begin position="11"/>
        <end position="204"/>
    </location>
</feature>
<feature type="domain" description="Glycosyl transferase family 1" evidence="1">
    <location>
        <begin position="209"/>
        <end position="326"/>
    </location>
</feature>
<dbReference type="PANTHER" id="PTHR45947">
    <property type="entry name" value="SULFOQUINOVOSYL TRANSFERASE SQD2"/>
    <property type="match status" value="1"/>
</dbReference>
<evidence type="ECO:0000259" key="1">
    <source>
        <dbReference type="Pfam" id="PF00534"/>
    </source>
</evidence>
<dbReference type="InterPro" id="IPR028098">
    <property type="entry name" value="Glyco_trans_4-like_N"/>
</dbReference>
<comment type="caution">
    <text evidence="3">The sequence shown here is derived from an EMBL/GenBank/DDBJ whole genome shotgun (WGS) entry which is preliminary data.</text>
</comment>
<dbReference type="SUPFAM" id="SSF53756">
    <property type="entry name" value="UDP-Glycosyltransferase/glycogen phosphorylase"/>
    <property type="match status" value="1"/>
</dbReference>
<keyword evidence="4" id="KW-1185">Reference proteome</keyword>
<evidence type="ECO:0000313" key="3">
    <source>
        <dbReference type="EMBL" id="RJF58911.1"/>
    </source>
</evidence>
<organism evidence="3 4">
    <name type="scientific">Serratia inhibens</name>
    <dbReference type="NCBI Taxonomy" id="2338073"/>
    <lineage>
        <taxon>Bacteria</taxon>
        <taxon>Pseudomonadati</taxon>
        <taxon>Pseudomonadota</taxon>
        <taxon>Gammaproteobacteria</taxon>
        <taxon>Enterobacterales</taxon>
        <taxon>Yersiniaceae</taxon>
        <taxon>Serratia</taxon>
    </lineage>
</organism>
<proteinExistence type="predicted"/>
<dbReference type="Proteomes" id="UP000284338">
    <property type="component" value="Unassembled WGS sequence"/>
</dbReference>